<dbReference type="Pfam" id="PF00270">
    <property type="entry name" value="DEAD"/>
    <property type="match status" value="1"/>
</dbReference>
<feature type="region of interest" description="Disordered" evidence="8">
    <location>
        <begin position="580"/>
        <end position="622"/>
    </location>
</feature>
<dbReference type="FunFam" id="3.40.50.300:FF:000008">
    <property type="entry name" value="ATP-dependent RNA helicase RhlB"/>
    <property type="match status" value="1"/>
</dbReference>
<evidence type="ECO:0000259" key="9">
    <source>
        <dbReference type="PROSITE" id="PS51192"/>
    </source>
</evidence>
<dbReference type="RefSeq" id="XP_027197925.1">
    <property type="nucleotide sequence ID" value="XM_027342124.1"/>
</dbReference>
<dbReference type="InterPro" id="IPR001650">
    <property type="entry name" value="Helicase_C-like"/>
</dbReference>
<dbReference type="KEGG" id="dpte:113792215"/>
<dbReference type="EC" id="3.6.4.13" evidence="1"/>
<dbReference type="InterPro" id="IPR014001">
    <property type="entry name" value="Helicase_ATP-bd"/>
</dbReference>
<sequence>MTEKKYFNNTSKSTYTNGTTRGSNDRYNNYNSEHRSRDVGGNSGGIGFNNHQNNYSNGFNRSRDSFANRSNGANGFGGGGGGYRSFGAKVPIQAPPADLPVHKNFYRESPATGQRSQFEINQWLSTNSVTFRGPRVSNPILQFTDLIGLPDGIMHVIMKQGFTIPTVIQSQAWPLALNGRDVVGIAQTGSGKTLAYALPALVHVDGNVHRRKYGPSVLVLAPTRELAQQIKEVFNLFRTRAVCVFGGASKGGQRREIERTQPSIIIACPGRLIDFVEEGAIKLHNISYLVLDEADRMLDMGFEPQIRKIVDQIPKNRQTLMWSATWPKEVRKLAEDFLVDYVQVNIGSISLAANHNITQLIDVCEESEKMDKLYKLLTQVNANSRENKTIIFAETKRKVDQLNQQMKSVGWYCSAIHGDKPQTERDWALNEFKNGRTTILIATDVAARGLDVDDIKYVVNFDYPTCSEDYVHRIGRTGRRDRKGTAYTFFTLNNAKQASDLIDVLKEAKQEVPAKLYEFASQSHRFGKNIRKRYGGGGGFYGSSSFGNSRFTAGGGSRFSSNGFSNGYSNGGNVSNGFGGGMKRKYDDNNRFGSSGGKRPNFGNGTHSSSTTSNTDRFNSYA</sequence>
<keyword evidence="3 7" id="KW-0378">Hydrolase</keyword>
<dbReference type="FunCoup" id="A0A6P6XXU8">
    <property type="interactions" value="1703"/>
</dbReference>
<dbReference type="OMA" id="MGQTANY"/>
<evidence type="ECO:0000256" key="2">
    <source>
        <dbReference type="ARBA" id="ARBA00022741"/>
    </source>
</evidence>
<dbReference type="CDD" id="cd18787">
    <property type="entry name" value="SF2_C_DEAD"/>
    <property type="match status" value="1"/>
</dbReference>
<dbReference type="Gene3D" id="3.40.50.300">
    <property type="entry name" value="P-loop containing nucleotide triphosphate hydrolases"/>
    <property type="match status" value="2"/>
</dbReference>
<dbReference type="CTD" id="40739"/>
<feature type="compositionally biased region" description="Low complexity" evidence="8">
    <location>
        <begin position="603"/>
        <end position="615"/>
    </location>
</feature>
<organism evidence="11 12">
    <name type="scientific">Dermatophagoides pteronyssinus</name>
    <name type="common">European house dust mite</name>
    <dbReference type="NCBI Taxonomy" id="6956"/>
    <lineage>
        <taxon>Eukaryota</taxon>
        <taxon>Metazoa</taxon>
        <taxon>Ecdysozoa</taxon>
        <taxon>Arthropoda</taxon>
        <taxon>Chelicerata</taxon>
        <taxon>Arachnida</taxon>
        <taxon>Acari</taxon>
        <taxon>Acariformes</taxon>
        <taxon>Sarcoptiformes</taxon>
        <taxon>Astigmata</taxon>
        <taxon>Psoroptidia</taxon>
        <taxon>Analgoidea</taxon>
        <taxon>Pyroglyphidae</taxon>
        <taxon>Dermatophagoidinae</taxon>
        <taxon>Dermatophagoides</taxon>
    </lineage>
</organism>
<keyword evidence="4 7" id="KW-0347">Helicase</keyword>
<dbReference type="GO" id="GO:0005524">
    <property type="term" value="F:ATP binding"/>
    <property type="evidence" value="ECO:0007669"/>
    <property type="project" value="UniProtKB-KW"/>
</dbReference>
<dbReference type="Proteomes" id="UP000515146">
    <property type="component" value="Unplaced"/>
</dbReference>
<evidence type="ECO:0000256" key="6">
    <source>
        <dbReference type="ARBA" id="ARBA00047984"/>
    </source>
</evidence>
<dbReference type="GO" id="GO:0016787">
    <property type="term" value="F:hydrolase activity"/>
    <property type="evidence" value="ECO:0007669"/>
    <property type="project" value="UniProtKB-KW"/>
</dbReference>
<dbReference type="PROSITE" id="PS00039">
    <property type="entry name" value="DEAD_ATP_HELICASE"/>
    <property type="match status" value="1"/>
</dbReference>
<dbReference type="PANTHER" id="PTHR47958">
    <property type="entry name" value="ATP-DEPENDENT RNA HELICASE DBP3"/>
    <property type="match status" value="1"/>
</dbReference>
<dbReference type="InterPro" id="IPR027417">
    <property type="entry name" value="P-loop_NTPase"/>
</dbReference>
<evidence type="ECO:0000256" key="4">
    <source>
        <dbReference type="ARBA" id="ARBA00022806"/>
    </source>
</evidence>
<proteinExistence type="inferred from homology"/>
<evidence type="ECO:0000256" key="1">
    <source>
        <dbReference type="ARBA" id="ARBA00012552"/>
    </source>
</evidence>
<dbReference type="SMART" id="SM00487">
    <property type="entry name" value="DEXDc"/>
    <property type="match status" value="1"/>
</dbReference>
<dbReference type="Pfam" id="PF00271">
    <property type="entry name" value="Helicase_C"/>
    <property type="match status" value="1"/>
</dbReference>
<protein>
    <recommendedName>
        <fullName evidence="1">RNA helicase</fullName>
        <ecNumber evidence="1">3.6.4.13</ecNumber>
    </recommendedName>
</protein>
<dbReference type="InterPro" id="IPR000629">
    <property type="entry name" value="RNA-helicase_DEAD-box_CS"/>
</dbReference>
<feature type="compositionally biased region" description="Polar residues" evidence="8">
    <location>
        <begin position="7"/>
        <end position="31"/>
    </location>
</feature>
<dbReference type="FunFam" id="3.40.50.300:FF:000079">
    <property type="entry name" value="probable ATP-dependent RNA helicase DDX17"/>
    <property type="match status" value="1"/>
</dbReference>
<dbReference type="InParanoid" id="A0A6P6XXU8"/>
<evidence type="ECO:0000256" key="8">
    <source>
        <dbReference type="SAM" id="MobiDB-lite"/>
    </source>
</evidence>
<dbReference type="OrthoDB" id="196131at2759"/>
<dbReference type="SMART" id="SM00490">
    <property type="entry name" value="HELICc"/>
    <property type="match status" value="1"/>
</dbReference>
<dbReference type="GO" id="GO:0003724">
    <property type="term" value="F:RNA helicase activity"/>
    <property type="evidence" value="ECO:0007669"/>
    <property type="project" value="UniProtKB-EC"/>
</dbReference>
<reference evidence="12" key="1">
    <citation type="submission" date="2025-08" db="UniProtKB">
        <authorList>
            <consortium name="RefSeq"/>
        </authorList>
    </citation>
    <scope>IDENTIFICATION</scope>
    <source>
        <strain evidence="12">Airmid</strain>
    </source>
</reference>
<keyword evidence="5 7" id="KW-0067">ATP-binding</keyword>
<evidence type="ECO:0000256" key="3">
    <source>
        <dbReference type="ARBA" id="ARBA00022801"/>
    </source>
</evidence>
<feature type="domain" description="Helicase C-terminal" evidence="10">
    <location>
        <begin position="356"/>
        <end position="520"/>
    </location>
</feature>
<keyword evidence="11" id="KW-1185">Reference proteome</keyword>
<dbReference type="PROSITE" id="PS51192">
    <property type="entry name" value="HELICASE_ATP_BIND_1"/>
    <property type="match status" value="1"/>
</dbReference>
<dbReference type="InterPro" id="IPR011545">
    <property type="entry name" value="DEAD/DEAH_box_helicase_dom"/>
</dbReference>
<dbReference type="GO" id="GO:0003676">
    <property type="term" value="F:nucleic acid binding"/>
    <property type="evidence" value="ECO:0007669"/>
    <property type="project" value="InterPro"/>
</dbReference>
<evidence type="ECO:0000256" key="5">
    <source>
        <dbReference type="ARBA" id="ARBA00022840"/>
    </source>
</evidence>
<comment type="similarity">
    <text evidence="7">Belongs to the DEAD box helicase family.</text>
</comment>
<gene>
    <name evidence="12" type="primary">LOC113792215</name>
</gene>
<dbReference type="SUPFAM" id="SSF52540">
    <property type="entry name" value="P-loop containing nucleoside triphosphate hydrolases"/>
    <property type="match status" value="1"/>
</dbReference>
<name>A0A6P6XXU8_DERPT</name>
<evidence type="ECO:0000313" key="11">
    <source>
        <dbReference type="Proteomes" id="UP000515146"/>
    </source>
</evidence>
<evidence type="ECO:0000256" key="7">
    <source>
        <dbReference type="RuleBase" id="RU000492"/>
    </source>
</evidence>
<keyword evidence="2 7" id="KW-0547">Nucleotide-binding</keyword>
<dbReference type="PROSITE" id="PS51194">
    <property type="entry name" value="HELICASE_CTER"/>
    <property type="match status" value="1"/>
</dbReference>
<feature type="domain" description="Helicase ATP-binding" evidence="9">
    <location>
        <begin position="173"/>
        <end position="344"/>
    </location>
</feature>
<feature type="region of interest" description="Disordered" evidence="8">
    <location>
        <begin position="1"/>
        <end position="42"/>
    </location>
</feature>
<evidence type="ECO:0000313" key="12">
    <source>
        <dbReference type="RefSeq" id="XP_027197925.1"/>
    </source>
</evidence>
<accession>A0A6P6XXU8</accession>
<comment type="catalytic activity">
    <reaction evidence="6">
        <text>ATP + H2O = ADP + phosphate + H(+)</text>
        <dbReference type="Rhea" id="RHEA:13065"/>
        <dbReference type="ChEBI" id="CHEBI:15377"/>
        <dbReference type="ChEBI" id="CHEBI:15378"/>
        <dbReference type="ChEBI" id="CHEBI:30616"/>
        <dbReference type="ChEBI" id="CHEBI:43474"/>
        <dbReference type="ChEBI" id="CHEBI:456216"/>
        <dbReference type="EC" id="3.6.4.13"/>
    </reaction>
</comment>
<evidence type="ECO:0000259" key="10">
    <source>
        <dbReference type="PROSITE" id="PS51194"/>
    </source>
</evidence>
<dbReference type="AlphaFoldDB" id="A0A6P6XXU8"/>